<reference evidence="3 4" key="1">
    <citation type="submission" date="2016-07" db="EMBL/GenBank/DDBJ databases">
        <title>Caryophanon latum genome sequencing.</title>
        <authorList>
            <person name="Verma A."/>
            <person name="Pal Y."/>
            <person name="Krishnamurthi S."/>
        </authorList>
    </citation>
    <scope>NUCLEOTIDE SEQUENCE [LARGE SCALE GENOMIC DNA]</scope>
    <source>
        <strain evidence="3 4">DSM 14151</strain>
    </source>
</reference>
<accession>A0A1C0YR87</accession>
<evidence type="ECO:0000256" key="1">
    <source>
        <dbReference type="SAM" id="SignalP"/>
    </source>
</evidence>
<keyword evidence="1" id="KW-0732">Signal</keyword>
<protein>
    <recommendedName>
        <fullName evidence="2">SLH domain-containing protein</fullName>
    </recommendedName>
</protein>
<evidence type="ECO:0000313" key="4">
    <source>
        <dbReference type="Proteomes" id="UP000093482"/>
    </source>
</evidence>
<feature type="signal peptide" evidence="1">
    <location>
        <begin position="1"/>
        <end position="30"/>
    </location>
</feature>
<organism evidence="3 4">
    <name type="scientific">Caryophanon latum</name>
    <dbReference type="NCBI Taxonomy" id="33977"/>
    <lineage>
        <taxon>Bacteria</taxon>
        <taxon>Bacillati</taxon>
        <taxon>Bacillota</taxon>
        <taxon>Bacilli</taxon>
        <taxon>Bacillales</taxon>
        <taxon>Caryophanaceae</taxon>
        <taxon>Caryophanon</taxon>
    </lineage>
</organism>
<evidence type="ECO:0000259" key="2">
    <source>
        <dbReference type="PROSITE" id="PS51272"/>
    </source>
</evidence>
<dbReference type="EMBL" id="MATO01000040">
    <property type="protein sequence ID" value="OCS89680.1"/>
    <property type="molecule type" value="Genomic_DNA"/>
</dbReference>
<dbReference type="AlphaFoldDB" id="A0A1C0YR87"/>
<feature type="domain" description="SLH" evidence="2">
    <location>
        <begin position="166"/>
        <end position="229"/>
    </location>
</feature>
<evidence type="ECO:0000313" key="3">
    <source>
        <dbReference type="EMBL" id="OCS89680.1"/>
    </source>
</evidence>
<dbReference type="InterPro" id="IPR001119">
    <property type="entry name" value="SLH_dom"/>
</dbReference>
<feature type="domain" description="SLH" evidence="2">
    <location>
        <begin position="42"/>
        <end position="105"/>
    </location>
</feature>
<proteinExistence type="predicted"/>
<gene>
    <name evidence="3" type="ORF">A6K76_12195</name>
</gene>
<dbReference type="PANTHER" id="PTHR43308">
    <property type="entry name" value="OUTER MEMBRANE PROTEIN ALPHA-RELATED"/>
    <property type="match status" value="1"/>
</dbReference>
<dbReference type="PANTHER" id="PTHR43308:SF5">
    <property type="entry name" value="S-LAYER PROTEIN _ PEPTIDOGLYCAN ENDO-BETA-N-ACETYLGLUCOSAMINIDASE"/>
    <property type="match status" value="1"/>
</dbReference>
<dbReference type="PROSITE" id="PS51272">
    <property type="entry name" value="SLH"/>
    <property type="match status" value="2"/>
</dbReference>
<dbReference type="RefSeq" id="WP_066465027.1">
    <property type="nucleotide sequence ID" value="NZ_MATO01000040.1"/>
</dbReference>
<comment type="caution">
    <text evidence="3">The sequence shown here is derived from an EMBL/GenBank/DDBJ whole genome shotgun (WGS) entry which is preliminary data.</text>
</comment>
<feature type="chain" id="PRO_5008649230" description="SLH domain-containing protein" evidence="1">
    <location>
        <begin position="31"/>
        <end position="427"/>
    </location>
</feature>
<name>A0A1C0YR87_9BACL</name>
<dbReference type="Pfam" id="PF00395">
    <property type="entry name" value="SLH"/>
    <property type="match status" value="2"/>
</dbReference>
<dbReference type="Proteomes" id="UP000093482">
    <property type="component" value="Unassembled WGS sequence"/>
</dbReference>
<dbReference type="InterPro" id="IPR051465">
    <property type="entry name" value="Cell_Envelope_Struct_Comp"/>
</dbReference>
<sequence>MLNKQKRYMMLTFALIGSLGLTAVTPPAQASQTNEAVTTTQATKLFKDISATHVYANEIYTMREKNIINGYEDNTFRPNSKITRKHAAALVYRAVQYAQLTISKPTVAFFAPVDVATTDTYYTAIKYLMERNLLNVDKDRNINLNVELTRGEMANIIATVFDLDTKATYTFSDTAGTNYEKAVEKLYTNGITTGYEDGTFRPNETLTRAHYTLFMYRALAIATEVLPEMKPVVFDDTSEPIKIGYASYVPSNHVFVDTSKHNPTYKTTIENIKTGFMTLNTDTSQLTIKQVNLTHPTLGLPKNYVKNNSTIMDQVRSLNVSPEQQAKNHERAMKIHKERKFRVQGGGPIYLEKTNTDMPISVKAQSFAGSVGVSVNQYIASYEYVMRTGNFYDGGTYALYIYNNSISAVSNNLINHNTTIYDQRHIQ</sequence>
<keyword evidence="4" id="KW-1185">Reference proteome</keyword>